<organism evidence="6 7">
    <name type="scientific">Enhygromyxa salina</name>
    <dbReference type="NCBI Taxonomy" id="215803"/>
    <lineage>
        <taxon>Bacteria</taxon>
        <taxon>Pseudomonadati</taxon>
        <taxon>Myxococcota</taxon>
        <taxon>Polyangia</taxon>
        <taxon>Nannocystales</taxon>
        <taxon>Nannocystaceae</taxon>
        <taxon>Enhygromyxa</taxon>
    </lineage>
</organism>
<gene>
    <name evidence="5 6" type="primary">rplD</name>
    <name evidence="6" type="ORF">ENSA7_73680</name>
</gene>
<dbReference type="PANTHER" id="PTHR10746">
    <property type="entry name" value="50S RIBOSOMAL PROTEIN L4"/>
    <property type="match status" value="1"/>
</dbReference>
<dbReference type="HAMAP" id="MF_01328_B">
    <property type="entry name" value="Ribosomal_uL4_B"/>
    <property type="match status" value="1"/>
</dbReference>
<keyword evidence="2 5" id="KW-0689">Ribosomal protein</keyword>
<comment type="caution">
    <text evidence="6">The sequence shown here is derived from an EMBL/GenBank/DDBJ whole genome shotgun (WGS) entry which is preliminary data.</text>
</comment>
<evidence type="ECO:0000256" key="3">
    <source>
        <dbReference type="ARBA" id="ARBA00023274"/>
    </source>
</evidence>
<dbReference type="SUPFAM" id="SSF52166">
    <property type="entry name" value="Ribosomal protein L4"/>
    <property type="match status" value="1"/>
</dbReference>
<comment type="function">
    <text evidence="5">Forms part of the polypeptide exit tunnel.</text>
</comment>
<dbReference type="Pfam" id="PF00573">
    <property type="entry name" value="Ribosomal_L4"/>
    <property type="match status" value="1"/>
</dbReference>
<name>A0A2S9XQB5_9BACT</name>
<dbReference type="InterPro" id="IPR023574">
    <property type="entry name" value="Ribosomal_uL4_dom_sf"/>
</dbReference>
<dbReference type="AlphaFoldDB" id="A0A2S9XQB5"/>
<keyword evidence="3 5" id="KW-0687">Ribonucleoprotein</keyword>
<dbReference type="PANTHER" id="PTHR10746:SF6">
    <property type="entry name" value="LARGE RIBOSOMAL SUBUNIT PROTEIN UL4M"/>
    <property type="match status" value="1"/>
</dbReference>
<evidence type="ECO:0000313" key="6">
    <source>
        <dbReference type="EMBL" id="PRP95059.1"/>
    </source>
</evidence>
<comment type="function">
    <text evidence="5">One of the primary rRNA binding proteins, this protein initially binds near the 5'-end of the 23S rRNA. It is important during the early stages of 50S assembly. It makes multiple contacts with different domains of the 23S rRNA in the assembled 50S subunit and ribosome.</text>
</comment>
<dbReference type="Gene3D" id="3.40.1370.10">
    <property type="match status" value="1"/>
</dbReference>
<dbReference type="GO" id="GO:0003735">
    <property type="term" value="F:structural constituent of ribosome"/>
    <property type="evidence" value="ECO:0007669"/>
    <property type="project" value="InterPro"/>
</dbReference>
<reference evidence="6 7" key="1">
    <citation type="submission" date="2018-03" db="EMBL/GenBank/DDBJ databases">
        <title>Draft Genome Sequences of the Obligatory Marine Myxobacteria Enhygromyxa salina SWB007.</title>
        <authorList>
            <person name="Poehlein A."/>
            <person name="Moghaddam J.A."/>
            <person name="Harms H."/>
            <person name="Alanjari M."/>
            <person name="Koenig G.M."/>
            <person name="Daniel R."/>
            <person name="Schaeberle T.F."/>
        </authorList>
    </citation>
    <scope>NUCLEOTIDE SEQUENCE [LARGE SCALE GENOMIC DNA]</scope>
    <source>
        <strain evidence="6 7">SWB007</strain>
    </source>
</reference>
<accession>A0A2S9XQB5</accession>
<comment type="subunit">
    <text evidence="5">Part of the 50S ribosomal subunit.</text>
</comment>
<dbReference type="InterPro" id="IPR013005">
    <property type="entry name" value="Ribosomal_uL4-like"/>
</dbReference>
<evidence type="ECO:0000256" key="1">
    <source>
        <dbReference type="ARBA" id="ARBA00010528"/>
    </source>
</evidence>
<sequence>MAKLNVKDLEGNDVDSIDVADEVFATEVKEHLLWEVVRWQRAKARAGTAATKERSDVHGTHAKMFKQKGTGRARHGSARVNVFRGGGVVHGPRPRSYEFGMNKKARAGALRSALSLRASEGNLTVIRDFQVAGGKTRNLVTALTKLDARKALLVDDAGNVSLGRSSCNLPTAQHLVPEGLNVYDILRFPKLLISEAALREVERRLLASAGAADTIQEGAA</sequence>
<keyword evidence="5" id="KW-0694">RNA-binding</keyword>
<dbReference type="InterPro" id="IPR002136">
    <property type="entry name" value="Ribosomal_uL4"/>
</dbReference>
<dbReference type="RefSeq" id="WP_106094151.1">
    <property type="nucleotide sequence ID" value="NZ_PVNL01000138.1"/>
</dbReference>
<evidence type="ECO:0000256" key="2">
    <source>
        <dbReference type="ARBA" id="ARBA00022980"/>
    </source>
</evidence>
<dbReference type="NCBIfam" id="TIGR03953">
    <property type="entry name" value="rplD_bact"/>
    <property type="match status" value="1"/>
</dbReference>
<dbReference type="EMBL" id="PVNL01000138">
    <property type="protein sequence ID" value="PRP95059.1"/>
    <property type="molecule type" value="Genomic_DNA"/>
</dbReference>
<evidence type="ECO:0000313" key="7">
    <source>
        <dbReference type="Proteomes" id="UP000238823"/>
    </source>
</evidence>
<dbReference type="OrthoDB" id="9803201at2"/>
<dbReference type="GO" id="GO:0019843">
    <property type="term" value="F:rRNA binding"/>
    <property type="evidence" value="ECO:0007669"/>
    <property type="project" value="UniProtKB-UniRule"/>
</dbReference>
<proteinExistence type="inferred from homology"/>
<evidence type="ECO:0000256" key="4">
    <source>
        <dbReference type="ARBA" id="ARBA00035244"/>
    </source>
</evidence>
<protein>
    <recommendedName>
        <fullName evidence="4 5">Large ribosomal subunit protein uL4</fullName>
    </recommendedName>
</protein>
<dbReference type="GO" id="GO:0006412">
    <property type="term" value="P:translation"/>
    <property type="evidence" value="ECO:0007669"/>
    <property type="project" value="UniProtKB-UniRule"/>
</dbReference>
<dbReference type="GO" id="GO:0005840">
    <property type="term" value="C:ribosome"/>
    <property type="evidence" value="ECO:0007669"/>
    <property type="project" value="UniProtKB-KW"/>
</dbReference>
<evidence type="ECO:0000256" key="5">
    <source>
        <dbReference type="HAMAP-Rule" id="MF_01328"/>
    </source>
</evidence>
<dbReference type="Proteomes" id="UP000238823">
    <property type="component" value="Unassembled WGS sequence"/>
</dbReference>
<keyword evidence="5" id="KW-0699">rRNA-binding</keyword>
<comment type="similarity">
    <text evidence="1 5">Belongs to the universal ribosomal protein uL4 family.</text>
</comment>
<dbReference type="GO" id="GO:1990904">
    <property type="term" value="C:ribonucleoprotein complex"/>
    <property type="evidence" value="ECO:0007669"/>
    <property type="project" value="UniProtKB-KW"/>
</dbReference>